<dbReference type="RefSeq" id="WP_371730569.1">
    <property type="nucleotide sequence ID" value="NZ_JBGOOT010000009.1"/>
</dbReference>
<dbReference type="CDD" id="cd00082">
    <property type="entry name" value="HisKA"/>
    <property type="match status" value="1"/>
</dbReference>
<keyword evidence="6" id="KW-0808">Transferase</keyword>
<dbReference type="Gene3D" id="3.30.565.10">
    <property type="entry name" value="Histidine kinase-like ATPase, C-terminal domain"/>
    <property type="match status" value="1"/>
</dbReference>
<proteinExistence type="predicted"/>
<gene>
    <name evidence="22" type="ORF">ACED38_12630</name>
</gene>
<dbReference type="PRINTS" id="PR00344">
    <property type="entry name" value="BCTRLSENSOR"/>
</dbReference>
<evidence type="ECO:0000256" key="2">
    <source>
        <dbReference type="ARBA" id="ARBA00004651"/>
    </source>
</evidence>
<evidence type="ECO:0000256" key="17">
    <source>
        <dbReference type="SAM" id="Phobius"/>
    </source>
</evidence>
<feature type="domain" description="Histidine kinase" evidence="18">
    <location>
        <begin position="252"/>
        <end position="473"/>
    </location>
</feature>
<dbReference type="InterPro" id="IPR005467">
    <property type="entry name" value="His_kinase_dom"/>
</dbReference>
<keyword evidence="14 17" id="KW-0472">Membrane</keyword>
<comment type="caution">
    <text evidence="22">The sequence shown here is derived from an EMBL/GenBank/DDBJ whole genome shotgun (WGS) entry which is preliminary data.</text>
</comment>
<dbReference type="InterPro" id="IPR003661">
    <property type="entry name" value="HisK_dim/P_dom"/>
</dbReference>
<protein>
    <recommendedName>
        <fullName evidence="3">histidine kinase</fullName>
        <ecNumber evidence="3">2.7.13.3</ecNumber>
    </recommendedName>
</protein>
<evidence type="ECO:0000256" key="15">
    <source>
        <dbReference type="PROSITE-ProRule" id="PRU00110"/>
    </source>
</evidence>
<dbReference type="InterPro" id="IPR036890">
    <property type="entry name" value="HATPase_C_sf"/>
</dbReference>
<dbReference type="Gene3D" id="3.40.50.2300">
    <property type="match status" value="1"/>
</dbReference>
<evidence type="ECO:0000256" key="8">
    <source>
        <dbReference type="ARBA" id="ARBA00022741"/>
    </source>
</evidence>
<keyword evidence="12 17" id="KW-1133">Transmembrane helix</keyword>
<comment type="subcellular location">
    <subcellularLocation>
        <location evidence="2">Cell membrane</location>
        <topology evidence="2">Multi-pass membrane protein</topology>
    </subcellularLocation>
</comment>
<evidence type="ECO:0000256" key="10">
    <source>
        <dbReference type="ARBA" id="ARBA00022801"/>
    </source>
</evidence>
<dbReference type="PROSITE" id="PS50894">
    <property type="entry name" value="HPT"/>
    <property type="match status" value="1"/>
</dbReference>
<evidence type="ECO:0000256" key="7">
    <source>
        <dbReference type="ARBA" id="ARBA00022692"/>
    </source>
</evidence>
<reference evidence="22 23" key="1">
    <citation type="submission" date="2024-06" db="EMBL/GenBank/DDBJ databases">
        <authorList>
            <person name="Steensen K."/>
            <person name="Seneca J."/>
            <person name="Bartlau N."/>
            <person name="Yu A.X."/>
            <person name="Polz M.F."/>
        </authorList>
    </citation>
    <scope>NUCLEOTIDE SEQUENCE [LARGE SCALE GENOMIC DNA]</scope>
    <source>
        <strain evidence="22 23">FF146</strain>
    </source>
</reference>
<dbReference type="SUPFAM" id="SSF52172">
    <property type="entry name" value="CheY-like"/>
    <property type="match status" value="1"/>
</dbReference>
<dbReference type="PROSITE" id="PS50885">
    <property type="entry name" value="HAMP"/>
    <property type="match status" value="1"/>
</dbReference>
<keyword evidence="4" id="KW-1003">Cell membrane</keyword>
<keyword evidence="13" id="KW-0902">Two-component regulatory system</keyword>
<evidence type="ECO:0000259" key="20">
    <source>
        <dbReference type="PROSITE" id="PS50885"/>
    </source>
</evidence>
<dbReference type="CDD" id="cd16922">
    <property type="entry name" value="HATPase_EvgS-ArcB-TorS-like"/>
    <property type="match status" value="1"/>
</dbReference>
<dbReference type="PROSITE" id="PS50109">
    <property type="entry name" value="HIS_KIN"/>
    <property type="match status" value="1"/>
</dbReference>
<comment type="catalytic activity">
    <reaction evidence="1">
        <text>ATP + protein L-histidine = ADP + protein N-phospho-L-histidine.</text>
        <dbReference type="EC" id="2.7.13.3"/>
    </reaction>
</comment>
<dbReference type="Pfam" id="PF01627">
    <property type="entry name" value="Hpt"/>
    <property type="match status" value="1"/>
</dbReference>
<dbReference type="PROSITE" id="PS50110">
    <property type="entry name" value="RESPONSE_REGULATORY"/>
    <property type="match status" value="1"/>
</dbReference>
<dbReference type="SMART" id="SM00304">
    <property type="entry name" value="HAMP"/>
    <property type="match status" value="1"/>
</dbReference>
<keyword evidence="9" id="KW-0418">Kinase</keyword>
<feature type="transmembrane region" description="Helical" evidence="17">
    <location>
        <begin position="12"/>
        <end position="36"/>
    </location>
</feature>
<dbReference type="SMART" id="SM00387">
    <property type="entry name" value="HATPase_c"/>
    <property type="match status" value="1"/>
</dbReference>
<dbReference type="SUPFAM" id="SSF55874">
    <property type="entry name" value="ATPase domain of HSP90 chaperone/DNA topoisomerase II/histidine kinase"/>
    <property type="match status" value="1"/>
</dbReference>
<dbReference type="InterPro" id="IPR004358">
    <property type="entry name" value="Sig_transdc_His_kin-like_C"/>
</dbReference>
<evidence type="ECO:0000256" key="4">
    <source>
        <dbReference type="ARBA" id="ARBA00022475"/>
    </source>
</evidence>
<dbReference type="SUPFAM" id="SSF47226">
    <property type="entry name" value="Histidine-containing phosphotransfer domain, HPT domain"/>
    <property type="match status" value="1"/>
</dbReference>
<dbReference type="SMART" id="SM00448">
    <property type="entry name" value="REC"/>
    <property type="match status" value="1"/>
</dbReference>
<feature type="domain" description="Response regulatory" evidence="19">
    <location>
        <begin position="498"/>
        <end position="616"/>
    </location>
</feature>
<keyword evidence="8" id="KW-0547">Nucleotide-binding</keyword>
<dbReference type="SUPFAM" id="SSF158472">
    <property type="entry name" value="HAMP domain-like"/>
    <property type="match status" value="1"/>
</dbReference>
<evidence type="ECO:0000256" key="1">
    <source>
        <dbReference type="ARBA" id="ARBA00000085"/>
    </source>
</evidence>
<feature type="modified residue" description="4-aspartylphosphate" evidence="16">
    <location>
        <position position="547"/>
    </location>
</feature>
<dbReference type="InterPro" id="IPR003660">
    <property type="entry name" value="HAMP_dom"/>
</dbReference>
<dbReference type="InterPro" id="IPR001789">
    <property type="entry name" value="Sig_transdc_resp-reg_receiver"/>
</dbReference>
<evidence type="ECO:0000256" key="9">
    <source>
        <dbReference type="ARBA" id="ARBA00022777"/>
    </source>
</evidence>
<dbReference type="Pfam" id="PF00072">
    <property type="entry name" value="Response_reg"/>
    <property type="match status" value="1"/>
</dbReference>
<dbReference type="CDD" id="cd17546">
    <property type="entry name" value="REC_hyHK_CKI1_RcsC-like"/>
    <property type="match status" value="1"/>
</dbReference>
<dbReference type="Pfam" id="PF02518">
    <property type="entry name" value="HATPase_c"/>
    <property type="match status" value="1"/>
</dbReference>
<dbReference type="InterPro" id="IPR008207">
    <property type="entry name" value="Sig_transdc_His_kin_Hpt_dom"/>
</dbReference>
<evidence type="ECO:0000256" key="6">
    <source>
        <dbReference type="ARBA" id="ARBA00022679"/>
    </source>
</evidence>
<evidence type="ECO:0000256" key="11">
    <source>
        <dbReference type="ARBA" id="ARBA00022840"/>
    </source>
</evidence>
<feature type="domain" description="HAMP" evidence="20">
    <location>
        <begin position="178"/>
        <end position="230"/>
    </location>
</feature>
<organism evidence="22 23">
    <name type="scientific">Vibrio cortegadensis</name>
    <dbReference type="NCBI Taxonomy" id="1328770"/>
    <lineage>
        <taxon>Bacteria</taxon>
        <taxon>Pseudomonadati</taxon>
        <taxon>Pseudomonadota</taxon>
        <taxon>Gammaproteobacteria</taxon>
        <taxon>Vibrionales</taxon>
        <taxon>Vibrionaceae</taxon>
        <taxon>Vibrio</taxon>
    </lineage>
</organism>
<sequence>MTFRAMTFRAKTVIGIALIEIVLLMILVISSMSFLADSNEKQLIQRADATKIMFAKATQDAVLSMDLATLDDLTNEIVVLEDVLYVKVIRNDKVLACSGDKSLLDRTPTFDKGLDTIDDGIFDTRVNIEVDGTVYGHIDMGFGTSSIDNLLASAQKSIVAIASLEVFLVAVFSLVLGTYLTRNLTKLTEAAHNVAENGPGYQIKMEQKDELAEVANAFDKMSRSLQENYGELKLARSEAEQASESKSRFLASMSHEIRTPMNGVLGLLSLLEETKLDKEQMKLLHTATESGELLLSIINDILDFSRMDANTLILEHKPFILNTCMIDIVDSFNALANKKNIALVCSVDNTKPISVIGDVNRFRQVVLNLLGNAFKFTSEGLISVQLQTEVQDHNKIQVTCSVTDTGIGIETNALDYLFDEFTMVDQSYSRSRDGSGLGLAISQRLAEMMDGGITAKSTLNQGSTFTFTSYLKLSDEEEKSDKTSKTSPVLSEAIRKCKILVAEDNKANQLVIQNMFLHVGMDIDIAENGNQAVEMVLNGTYDFVFMDISMPEKDGIEACSDIRNLKSSLKSSVPIVALTAHALSGDKEKFMKAGMDDYLSKPVRMFQLIEMLNRYLDPERLSIDETGMGSSCNDNNEVAMMPNQQQRSTSVMTQEQGNLTDMDTSNMDTTNEAALQSNINLHSPEDSVASEGLDSELINQYVDESILIQMIEDTSAEVIPLLIEHYVEECHVRLEKIYAAMDAQDIDSLEFETHTLGSSSLALGNRKLSTLARAIEKQCLQNNSEEAFKLCAGIEELANASIKALKLRSALGFESHA</sequence>
<name>A0ABV4M872_9VIBR</name>
<dbReference type="PANTHER" id="PTHR45339">
    <property type="entry name" value="HYBRID SIGNAL TRANSDUCTION HISTIDINE KINASE J"/>
    <property type="match status" value="1"/>
</dbReference>
<dbReference type="InterPro" id="IPR011006">
    <property type="entry name" value="CheY-like_superfamily"/>
</dbReference>
<dbReference type="Gene3D" id="6.10.340.10">
    <property type="match status" value="1"/>
</dbReference>
<keyword evidence="10" id="KW-0378">Hydrolase</keyword>
<dbReference type="SMART" id="SM00388">
    <property type="entry name" value="HisKA"/>
    <property type="match status" value="1"/>
</dbReference>
<dbReference type="Gene3D" id="1.20.120.160">
    <property type="entry name" value="HPT domain"/>
    <property type="match status" value="1"/>
</dbReference>
<keyword evidence="23" id="KW-1185">Reference proteome</keyword>
<evidence type="ECO:0000256" key="13">
    <source>
        <dbReference type="ARBA" id="ARBA00023012"/>
    </source>
</evidence>
<dbReference type="Gene3D" id="1.10.287.130">
    <property type="match status" value="1"/>
</dbReference>
<feature type="modified residue" description="Phosphohistidine" evidence="15">
    <location>
        <position position="754"/>
    </location>
</feature>
<evidence type="ECO:0000256" key="3">
    <source>
        <dbReference type="ARBA" id="ARBA00012438"/>
    </source>
</evidence>
<feature type="domain" description="HPt" evidence="21">
    <location>
        <begin position="715"/>
        <end position="811"/>
    </location>
</feature>
<keyword evidence="11" id="KW-0067">ATP-binding</keyword>
<dbReference type="Pfam" id="PF00512">
    <property type="entry name" value="HisKA"/>
    <property type="match status" value="1"/>
</dbReference>
<evidence type="ECO:0000256" key="5">
    <source>
        <dbReference type="ARBA" id="ARBA00022553"/>
    </source>
</evidence>
<evidence type="ECO:0000313" key="23">
    <source>
        <dbReference type="Proteomes" id="UP001569153"/>
    </source>
</evidence>
<dbReference type="Proteomes" id="UP001569153">
    <property type="component" value="Unassembled WGS sequence"/>
</dbReference>
<dbReference type="InterPro" id="IPR036641">
    <property type="entry name" value="HPT_dom_sf"/>
</dbReference>
<dbReference type="SUPFAM" id="SSF47384">
    <property type="entry name" value="Homodimeric domain of signal transducing histidine kinase"/>
    <property type="match status" value="1"/>
</dbReference>
<evidence type="ECO:0000313" key="22">
    <source>
        <dbReference type="EMBL" id="MEZ8195722.1"/>
    </source>
</evidence>
<evidence type="ECO:0000256" key="12">
    <source>
        <dbReference type="ARBA" id="ARBA00022989"/>
    </source>
</evidence>
<evidence type="ECO:0000256" key="16">
    <source>
        <dbReference type="PROSITE-ProRule" id="PRU00169"/>
    </source>
</evidence>
<dbReference type="EC" id="2.7.13.3" evidence="3"/>
<dbReference type="InterPro" id="IPR036097">
    <property type="entry name" value="HisK_dim/P_sf"/>
</dbReference>
<keyword evidence="7 17" id="KW-0812">Transmembrane</keyword>
<accession>A0ABV4M872</accession>
<evidence type="ECO:0000259" key="21">
    <source>
        <dbReference type="PROSITE" id="PS50894"/>
    </source>
</evidence>
<evidence type="ECO:0000259" key="18">
    <source>
        <dbReference type="PROSITE" id="PS50109"/>
    </source>
</evidence>
<evidence type="ECO:0000256" key="14">
    <source>
        <dbReference type="ARBA" id="ARBA00023136"/>
    </source>
</evidence>
<dbReference type="PANTHER" id="PTHR45339:SF1">
    <property type="entry name" value="HYBRID SIGNAL TRANSDUCTION HISTIDINE KINASE J"/>
    <property type="match status" value="1"/>
</dbReference>
<dbReference type="EMBL" id="JBGOOT010000009">
    <property type="protein sequence ID" value="MEZ8195722.1"/>
    <property type="molecule type" value="Genomic_DNA"/>
</dbReference>
<keyword evidence="5 16" id="KW-0597">Phosphoprotein</keyword>
<evidence type="ECO:0000259" key="19">
    <source>
        <dbReference type="PROSITE" id="PS50110"/>
    </source>
</evidence>
<dbReference type="InterPro" id="IPR003594">
    <property type="entry name" value="HATPase_dom"/>
</dbReference>
<dbReference type="CDD" id="cd06225">
    <property type="entry name" value="HAMP"/>
    <property type="match status" value="1"/>
</dbReference>